<keyword evidence="3 10" id="KW-0813">Transport</keyword>
<evidence type="ECO:0000256" key="3">
    <source>
        <dbReference type="ARBA" id="ARBA00022448"/>
    </source>
</evidence>
<evidence type="ECO:0000256" key="4">
    <source>
        <dbReference type="ARBA" id="ARBA00022475"/>
    </source>
</evidence>
<keyword evidence="10" id="KW-0735">Signal-anchor</keyword>
<evidence type="ECO:0000256" key="9">
    <source>
        <dbReference type="ARBA" id="ARBA00023136"/>
    </source>
</evidence>
<evidence type="ECO:0000256" key="7">
    <source>
        <dbReference type="ARBA" id="ARBA00022927"/>
    </source>
</evidence>
<dbReference type="InterPro" id="IPR051045">
    <property type="entry name" value="TonB-dependent_transducer"/>
</dbReference>
<evidence type="ECO:0000256" key="11">
    <source>
        <dbReference type="SAM" id="MobiDB-lite"/>
    </source>
</evidence>
<evidence type="ECO:0000256" key="1">
    <source>
        <dbReference type="ARBA" id="ARBA00004383"/>
    </source>
</evidence>
<dbReference type="PANTHER" id="PTHR33446">
    <property type="entry name" value="PROTEIN TONB-RELATED"/>
    <property type="match status" value="1"/>
</dbReference>
<feature type="compositionally biased region" description="Gly residues" evidence="11">
    <location>
        <begin position="190"/>
        <end position="203"/>
    </location>
</feature>
<feature type="region of interest" description="Disordered" evidence="11">
    <location>
        <begin position="100"/>
        <end position="205"/>
    </location>
</feature>
<dbReference type="GO" id="GO:0030288">
    <property type="term" value="C:outer membrane-bounded periplasmic space"/>
    <property type="evidence" value="ECO:0007669"/>
    <property type="project" value="InterPro"/>
</dbReference>
<dbReference type="RefSeq" id="WP_120799163.1">
    <property type="nucleotide sequence ID" value="NZ_RBXL01000001.1"/>
</dbReference>
<dbReference type="Gene3D" id="3.30.1150.10">
    <property type="match status" value="1"/>
</dbReference>
<keyword evidence="7 10" id="KW-0653">Protein transport</keyword>
<evidence type="ECO:0000256" key="2">
    <source>
        <dbReference type="ARBA" id="ARBA00006555"/>
    </source>
</evidence>
<dbReference type="GO" id="GO:0015891">
    <property type="term" value="P:siderophore transport"/>
    <property type="evidence" value="ECO:0007669"/>
    <property type="project" value="InterPro"/>
</dbReference>
<dbReference type="OrthoDB" id="6077935at2"/>
<dbReference type="PANTHER" id="PTHR33446:SF2">
    <property type="entry name" value="PROTEIN TONB"/>
    <property type="match status" value="1"/>
</dbReference>
<name>A0A495VCL5_9GAMM</name>
<dbReference type="GO" id="GO:0031992">
    <property type="term" value="F:energy transducer activity"/>
    <property type="evidence" value="ECO:0007669"/>
    <property type="project" value="InterPro"/>
</dbReference>
<dbReference type="Pfam" id="PF03544">
    <property type="entry name" value="TonB_C"/>
    <property type="match status" value="1"/>
</dbReference>
<proteinExistence type="inferred from homology"/>
<organism evidence="13 14">
    <name type="scientific">Thiocapsa rosea</name>
    <dbReference type="NCBI Taxonomy" id="69360"/>
    <lineage>
        <taxon>Bacteria</taxon>
        <taxon>Pseudomonadati</taxon>
        <taxon>Pseudomonadota</taxon>
        <taxon>Gammaproteobacteria</taxon>
        <taxon>Chromatiales</taxon>
        <taxon>Chromatiaceae</taxon>
        <taxon>Thiocapsa</taxon>
    </lineage>
</organism>
<comment type="subcellular location">
    <subcellularLocation>
        <location evidence="1 10">Cell inner membrane</location>
        <topology evidence="1 10">Single-pass membrane protein</topology>
        <orientation evidence="1 10">Periplasmic side</orientation>
    </subcellularLocation>
</comment>
<evidence type="ECO:0000313" key="14">
    <source>
        <dbReference type="Proteomes" id="UP000274556"/>
    </source>
</evidence>
<keyword evidence="14" id="KW-1185">Reference proteome</keyword>
<keyword evidence="6" id="KW-0812">Transmembrane</keyword>
<comment type="similarity">
    <text evidence="2 10">Belongs to the TonB family.</text>
</comment>
<accession>A0A495VCL5</accession>
<dbReference type="GO" id="GO:0055085">
    <property type="term" value="P:transmembrane transport"/>
    <property type="evidence" value="ECO:0007669"/>
    <property type="project" value="InterPro"/>
</dbReference>
<evidence type="ECO:0000256" key="6">
    <source>
        <dbReference type="ARBA" id="ARBA00022692"/>
    </source>
</evidence>
<keyword evidence="4 10" id="KW-1003">Cell membrane</keyword>
<feature type="domain" description="TonB C-terminal" evidence="12">
    <location>
        <begin position="208"/>
        <end position="299"/>
    </location>
</feature>
<reference evidence="13 14" key="1">
    <citation type="submission" date="2018-10" db="EMBL/GenBank/DDBJ databases">
        <title>Genomic Encyclopedia of Archaeal and Bacterial Type Strains, Phase II (KMG-II): from individual species to whole genera.</title>
        <authorList>
            <person name="Goeker M."/>
        </authorList>
    </citation>
    <scope>NUCLEOTIDE SEQUENCE [LARGE SCALE GENOMIC DNA]</scope>
    <source>
        <strain evidence="13 14">DSM 235</strain>
    </source>
</reference>
<dbReference type="PROSITE" id="PS52015">
    <property type="entry name" value="TONB_CTD"/>
    <property type="match status" value="1"/>
</dbReference>
<feature type="compositionally biased region" description="Low complexity" evidence="11">
    <location>
        <begin position="170"/>
        <end position="189"/>
    </location>
</feature>
<gene>
    <name evidence="13" type="ORF">BDD21_4709</name>
</gene>
<dbReference type="GO" id="GO:0098797">
    <property type="term" value="C:plasma membrane protein complex"/>
    <property type="evidence" value="ECO:0007669"/>
    <property type="project" value="TreeGrafter"/>
</dbReference>
<evidence type="ECO:0000256" key="8">
    <source>
        <dbReference type="ARBA" id="ARBA00022989"/>
    </source>
</evidence>
<dbReference type="Proteomes" id="UP000274556">
    <property type="component" value="Unassembled WGS sequence"/>
</dbReference>
<keyword evidence="5 10" id="KW-0997">Cell inner membrane</keyword>
<dbReference type="PRINTS" id="PR01374">
    <property type="entry name" value="TONBPROTEIN"/>
</dbReference>
<sequence>MIEPRSYQWVLALLFALAAHLALAKLLEPSAPIELHDPGIRISLGGAGPAGGDGAADAVETIEMDALPTATVDATAIRAVSAPALSPTLAPTLATANETVRAAEPAPPPPITAVEPSSPKPKAKAVRSRETPPPPIARARAAPKPKTESGPQAINPRPTSAKTASVDANATGKASGKQGAAGAGAPSATGAGGGGTAGKGDGGTSKDRYYAELAAWLERHKRYPSQARKLRQEGIVRVRFVIDRSGKVISHQIETSSGHTALDHAASELLRRASPMPAIPASMGQSRLEIVVPIAYRLR</sequence>
<comment type="caution">
    <text evidence="13">The sequence shown here is derived from an EMBL/GenBank/DDBJ whole genome shotgun (WGS) entry which is preliminary data.</text>
</comment>
<evidence type="ECO:0000313" key="13">
    <source>
        <dbReference type="EMBL" id="RKT47151.1"/>
    </source>
</evidence>
<dbReference type="AlphaFoldDB" id="A0A495VCL5"/>
<comment type="function">
    <text evidence="10">Interacts with outer membrane receptor proteins that carry out high-affinity binding and energy dependent uptake into the periplasmic space of specific substrates. It could act to transduce energy from the cytoplasmic membrane to specific energy-requiring processes in the outer membrane, resulting in the release into the periplasm of ligands bound by these outer membrane proteins.</text>
</comment>
<evidence type="ECO:0000256" key="5">
    <source>
        <dbReference type="ARBA" id="ARBA00022519"/>
    </source>
</evidence>
<keyword evidence="8" id="KW-1133">Transmembrane helix</keyword>
<keyword evidence="9" id="KW-0472">Membrane</keyword>
<dbReference type="NCBIfam" id="TIGR01352">
    <property type="entry name" value="tonB_Cterm"/>
    <property type="match status" value="1"/>
</dbReference>
<dbReference type="InterPro" id="IPR003538">
    <property type="entry name" value="TonB"/>
</dbReference>
<protein>
    <recommendedName>
        <fullName evidence="10">Protein TonB</fullName>
    </recommendedName>
</protein>
<evidence type="ECO:0000259" key="12">
    <source>
        <dbReference type="PROSITE" id="PS52015"/>
    </source>
</evidence>
<evidence type="ECO:0000256" key="10">
    <source>
        <dbReference type="RuleBase" id="RU362123"/>
    </source>
</evidence>
<dbReference type="EMBL" id="RBXL01000001">
    <property type="protein sequence ID" value="RKT47151.1"/>
    <property type="molecule type" value="Genomic_DNA"/>
</dbReference>
<feature type="compositionally biased region" description="Polar residues" evidence="11">
    <location>
        <begin position="149"/>
        <end position="168"/>
    </location>
</feature>
<dbReference type="InterPro" id="IPR037682">
    <property type="entry name" value="TonB_C"/>
</dbReference>
<dbReference type="SUPFAM" id="SSF74653">
    <property type="entry name" value="TolA/TonB C-terminal domain"/>
    <property type="match status" value="1"/>
</dbReference>
<dbReference type="GO" id="GO:0015031">
    <property type="term" value="P:protein transport"/>
    <property type="evidence" value="ECO:0007669"/>
    <property type="project" value="UniProtKB-UniRule"/>
</dbReference>
<dbReference type="InterPro" id="IPR006260">
    <property type="entry name" value="TonB/TolA_C"/>
</dbReference>